<dbReference type="EMBL" id="FQVL01000001">
    <property type="protein sequence ID" value="SHE43426.1"/>
    <property type="molecule type" value="Genomic_DNA"/>
</dbReference>
<proteinExistence type="predicted"/>
<dbReference type="RefSeq" id="WP_073151290.1">
    <property type="nucleotide sequence ID" value="NZ_FQVL01000001.1"/>
</dbReference>
<keyword evidence="1" id="KW-1133">Transmembrane helix</keyword>
<keyword evidence="1" id="KW-0472">Membrane</keyword>
<dbReference type="Proteomes" id="UP000184476">
    <property type="component" value="Unassembled WGS sequence"/>
</dbReference>
<evidence type="ECO:0000313" key="3">
    <source>
        <dbReference type="Proteomes" id="UP000184476"/>
    </source>
</evidence>
<gene>
    <name evidence="2" type="ORF">SAMN05444392_101451</name>
</gene>
<evidence type="ECO:0000313" key="2">
    <source>
        <dbReference type="EMBL" id="SHE43426.1"/>
    </source>
</evidence>
<name>A0A1M4TG56_9BACL</name>
<organism evidence="2 3">
    <name type="scientific">Seinonella peptonophila</name>
    <dbReference type="NCBI Taxonomy" id="112248"/>
    <lineage>
        <taxon>Bacteria</taxon>
        <taxon>Bacillati</taxon>
        <taxon>Bacillota</taxon>
        <taxon>Bacilli</taxon>
        <taxon>Bacillales</taxon>
        <taxon>Thermoactinomycetaceae</taxon>
        <taxon>Seinonella</taxon>
    </lineage>
</organism>
<protein>
    <submittedName>
        <fullName evidence="2">Uncharacterized protein</fullName>
    </submittedName>
</protein>
<keyword evidence="3" id="KW-1185">Reference proteome</keyword>
<keyword evidence="1" id="KW-0812">Transmembrane</keyword>
<sequence length="163" mass="19016">MQGFFQRIFTTGVLSLLLVLLLSLIPILQVKHQESSNEVMVSGEPTQLSEATLVELVSNYENLNLQEVDWRGETLFFTASPIVKISEIELYQNCFVLLKNLFRTFSKVETIQLKIYMKKPIDSFRLIAHRTQLRQDPMMENINHLSSKEYLQKMFTWLPMTAQ</sequence>
<evidence type="ECO:0000256" key="1">
    <source>
        <dbReference type="SAM" id="Phobius"/>
    </source>
</evidence>
<dbReference type="AlphaFoldDB" id="A0A1M4TG56"/>
<accession>A0A1M4TG56</accession>
<dbReference type="OrthoDB" id="2990148at2"/>
<feature type="transmembrane region" description="Helical" evidence="1">
    <location>
        <begin position="7"/>
        <end position="28"/>
    </location>
</feature>
<dbReference type="STRING" id="112248.SAMN05444392_101451"/>
<reference evidence="2 3" key="1">
    <citation type="submission" date="2016-11" db="EMBL/GenBank/DDBJ databases">
        <authorList>
            <person name="Jaros S."/>
            <person name="Januszkiewicz K."/>
            <person name="Wedrychowicz H."/>
        </authorList>
    </citation>
    <scope>NUCLEOTIDE SEQUENCE [LARGE SCALE GENOMIC DNA]</scope>
    <source>
        <strain evidence="2 3">DSM 44666</strain>
    </source>
</reference>